<accession>A0AAI9Z3K2</accession>
<keyword evidence="4" id="KW-0456">Lyase</keyword>
<dbReference type="GO" id="GO:0016846">
    <property type="term" value="F:carbon-sulfur lyase activity"/>
    <property type="evidence" value="ECO:0007669"/>
    <property type="project" value="InterPro"/>
</dbReference>
<dbReference type="PANTHER" id="PTHR33337:SF30">
    <property type="entry name" value="DUF636 DOMAIN PROTEIN (AFU_ORTHOLOGUE AFUA_1G03180)"/>
    <property type="match status" value="1"/>
</dbReference>
<dbReference type="AlphaFoldDB" id="A0AAI9Z3K2"/>
<protein>
    <recommendedName>
        <fullName evidence="5">CENP-V/GFA domain-containing protein</fullName>
    </recommendedName>
</protein>
<comment type="caution">
    <text evidence="6">The sequence shown here is derived from an EMBL/GenBank/DDBJ whole genome shotgun (WGS) entry which is preliminary data.</text>
</comment>
<reference evidence="6 7" key="1">
    <citation type="submission" date="2016-10" db="EMBL/GenBank/DDBJ databases">
        <title>The genome sequence of Colletotrichum fioriniae PJ7.</title>
        <authorList>
            <person name="Baroncelli R."/>
        </authorList>
    </citation>
    <scope>NUCLEOTIDE SEQUENCE [LARGE SCALE GENOMIC DNA]</scope>
    <source>
        <strain evidence="6 7">IMI 309622</strain>
    </source>
</reference>
<keyword evidence="7" id="KW-1185">Reference proteome</keyword>
<dbReference type="GO" id="GO:0046872">
    <property type="term" value="F:metal ion binding"/>
    <property type="evidence" value="ECO:0007669"/>
    <property type="project" value="UniProtKB-KW"/>
</dbReference>
<evidence type="ECO:0000313" key="6">
    <source>
        <dbReference type="EMBL" id="KAK1532916.1"/>
    </source>
</evidence>
<dbReference type="Gene3D" id="3.90.1590.10">
    <property type="entry name" value="glutathione-dependent formaldehyde- activating enzyme (gfa)"/>
    <property type="match status" value="1"/>
</dbReference>
<organism evidence="6 7">
    <name type="scientific">Colletotrichum costaricense</name>
    <dbReference type="NCBI Taxonomy" id="1209916"/>
    <lineage>
        <taxon>Eukaryota</taxon>
        <taxon>Fungi</taxon>
        <taxon>Dikarya</taxon>
        <taxon>Ascomycota</taxon>
        <taxon>Pezizomycotina</taxon>
        <taxon>Sordariomycetes</taxon>
        <taxon>Hypocreomycetidae</taxon>
        <taxon>Glomerellales</taxon>
        <taxon>Glomerellaceae</taxon>
        <taxon>Colletotrichum</taxon>
        <taxon>Colletotrichum acutatum species complex</taxon>
    </lineage>
</organism>
<feature type="domain" description="CENP-V/GFA" evidence="5">
    <location>
        <begin position="2"/>
        <end position="128"/>
    </location>
</feature>
<sequence length="135" mass="14457">MAISSCLCQALKIEIPGRPMAAALCHCSDCRKISGGAFGFNWVVALKDVEITGIPKTFSTTANSGNTVTSHFCNNCGVTLWRDGPASDGLMYLKAGTLDDFNDQKLVTPMAEIFVSKRLSWLGPVPGAAQKLEMK</sequence>
<gene>
    <name evidence="6" type="ORF">CCOS01_04899</name>
</gene>
<evidence type="ECO:0000313" key="7">
    <source>
        <dbReference type="Proteomes" id="UP001240678"/>
    </source>
</evidence>
<keyword evidence="3" id="KW-0862">Zinc</keyword>
<keyword evidence="2" id="KW-0479">Metal-binding</keyword>
<dbReference type="PANTHER" id="PTHR33337">
    <property type="entry name" value="GFA DOMAIN-CONTAINING PROTEIN"/>
    <property type="match status" value="1"/>
</dbReference>
<comment type="similarity">
    <text evidence="1">Belongs to the Gfa family.</text>
</comment>
<dbReference type="RefSeq" id="XP_060317038.1">
    <property type="nucleotide sequence ID" value="XM_060453080.1"/>
</dbReference>
<dbReference type="Proteomes" id="UP001240678">
    <property type="component" value="Unassembled WGS sequence"/>
</dbReference>
<dbReference type="InterPro" id="IPR011057">
    <property type="entry name" value="Mss4-like_sf"/>
</dbReference>
<dbReference type="EMBL" id="MOOE01000004">
    <property type="protein sequence ID" value="KAK1532916.1"/>
    <property type="molecule type" value="Genomic_DNA"/>
</dbReference>
<evidence type="ECO:0000256" key="2">
    <source>
        <dbReference type="ARBA" id="ARBA00022723"/>
    </source>
</evidence>
<dbReference type="PROSITE" id="PS51891">
    <property type="entry name" value="CENP_V_GFA"/>
    <property type="match status" value="1"/>
</dbReference>
<evidence type="ECO:0000256" key="1">
    <source>
        <dbReference type="ARBA" id="ARBA00005495"/>
    </source>
</evidence>
<proteinExistence type="inferred from homology"/>
<evidence type="ECO:0000256" key="4">
    <source>
        <dbReference type="ARBA" id="ARBA00023239"/>
    </source>
</evidence>
<dbReference type="InterPro" id="IPR006913">
    <property type="entry name" value="CENP-V/GFA"/>
</dbReference>
<dbReference type="SUPFAM" id="SSF51316">
    <property type="entry name" value="Mss4-like"/>
    <property type="match status" value="1"/>
</dbReference>
<dbReference type="Pfam" id="PF04828">
    <property type="entry name" value="GFA"/>
    <property type="match status" value="1"/>
</dbReference>
<dbReference type="GeneID" id="85336627"/>
<evidence type="ECO:0000256" key="3">
    <source>
        <dbReference type="ARBA" id="ARBA00022833"/>
    </source>
</evidence>
<evidence type="ECO:0000259" key="5">
    <source>
        <dbReference type="PROSITE" id="PS51891"/>
    </source>
</evidence>
<name>A0AAI9Z3K2_9PEZI</name>